<feature type="chain" id="PRO_5020244744" evidence="1">
    <location>
        <begin position="30"/>
        <end position="938"/>
    </location>
</feature>
<dbReference type="RefSeq" id="WP_128764435.1">
    <property type="nucleotide sequence ID" value="NZ_JBHUOO010000018.1"/>
</dbReference>
<keyword evidence="1" id="KW-0732">Signal</keyword>
<dbReference type="Pfam" id="PF05193">
    <property type="entry name" value="Peptidase_M16_C"/>
    <property type="match status" value="2"/>
</dbReference>
<dbReference type="GO" id="GO:0046872">
    <property type="term" value="F:metal ion binding"/>
    <property type="evidence" value="ECO:0007669"/>
    <property type="project" value="InterPro"/>
</dbReference>
<feature type="signal peptide" evidence="1">
    <location>
        <begin position="1"/>
        <end position="29"/>
    </location>
</feature>
<dbReference type="InterPro" id="IPR011249">
    <property type="entry name" value="Metalloenz_LuxS/M16"/>
</dbReference>
<feature type="domain" description="Peptidase M16 C-terminal" evidence="2">
    <location>
        <begin position="692"/>
        <end position="870"/>
    </location>
</feature>
<organism evidence="3 4">
    <name type="scientific">Leeuwenhoekiella polynyae</name>
    <dbReference type="NCBI Taxonomy" id="1550906"/>
    <lineage>
        <taxon>Bacteria</taxon>
        <taxon>Pseudomonadati</taxon>
        <taxon>Bacteroidota</taxon>
        <taxon>Flavobacteriia</taxon>
        <taxon>Flavobacteriales</taxon>
        <taxon>Flavobacteriaceae</taxon>
        <taxon>Leeuwenhoekiella</taxon>
    </lineage>
</organism>
<proteinExistence type="predicted"/>
<dbReference type="PANTHER" id="PTHR43690:SF17">
    <property type="entry name" value="PROTEIN YHJJ"/>
    <property type="match status" value="1"/>
</dbReference>
<evidence type="ECO:0000256" key="1">
    <source>
        <dbReference type="SAM" id="SignalP"/>
    </source>
</evidence>
<gene>
    <name evidence="3" type="ORF">DSM02_792</name>
</gene>
<dbReference type="AlphaFoldDB" id="A0A4Q0PGG1"/>
<protein>
    <submittedName>
        <fullName evidence="3">Putative Zn-dependent peptidase</fullName>
    </submittedName>
</protein>
<evidence type="ECO:0000259" key="2">
    <source>
        <dbReference type="Pfam" id="PF05193"/>
    </source>
</evidence>
<dbReference type="Proteomes" id="UP000289859">
    <property type="component" value="Unassembled WGS sequence"/>
</dbReference>
<dbReference type="PANTHER" id="PTHR43690">
    <property type="entry name" value="NARDILYSIN"/>
    <property type="match status" value="1"/>
</dbReference>
<dbReference type="EMBL" id="QOVK01000002">
    <property type="protein sequence ID" value="RXG25626.1"/>
    <property type="molecule type" value="Genomic_DNA"/>
</dbReference>
<evidence type="ECO:0000313" key="3">
    <source>
        <dbReference type="EMBL" id="RXG25626.1"/>
    </source>
</evidence>
<dbReference type="InterPro" id="IPR007863">
    <property type="entry name" value="Peptidase_M16_C"/>
</dbReference>
<comment type="caution">
    <text evidence="3">The sequence shown here is derived from an EMBL/GenBank/DDBJ whole genome shotgun (WGS) entry which is preliminary data.</text>
</comment>
<feature type="domain" description="Peptidase M16 C-terminal" evidence="2">
    <location>
        <begin position="213"/>
        <end position="393"/>
    </location>
</feature>
<reference evidence="3 4" key="1">
    <citation type="submission" date="2018-07" db="EMBL/GenBank/DDBJ databases">
        <title>Leeuwenhoekiella genomics.</title>
        <authorList>
            <person name="Tahon G."/>
            <person name="Willems A."/>
        </authorList>
    </citation>
    <scope>NUCLEOTIDE SEQUENCE [LARGE SCALE GENOMIC DNA]</scope>
    <source>
        <strain evidence="3 4">LMG 29608</strain>
    </source>
</reference>
<dbReference type="SUPFAM" id="SSF63411">
    <property type="entry name" value="LuxS/MPP-like metallohydrolase"/>
    <property type="match status" value="3"/>
</dbReference>
<accession>A0A4Q0PGG1</accession>
<dbReference type="Gene3D" id="3.30.830.10">
    <property type="entry name" value="Metalloenzyme, LuxS/M16 peptidase-like"/>
    <property type="match status" value="4"/>
</dbReference>
<keyword evidence="4" id="KW-1185">Reference proteome</keyword>
<name>A0A4Q0PGG1_9FLAO</name>
<dbReference type="OrthoDB" id="9811314at2"/>
<sequence length="938" mass="107837">MQDIKRLKLLNFFSLICICFLMCSPFTYGQTQADTIETGVRRGTLDNGMRYIIHSKTAWEGQNVSMNLYVNTGHELEVEGQTDISHFMEHLPFAIFLDEATAAGGALLDAVHSGKYPWQGHTHARHTCYLFLFDTIGSEIYTAELDLLSRIIGGSLKPTPENLVAEHGSFYQEYIHRNGPLGYDEERLFWNLAKVYAPPVRPEYYYEHVKGFTWNEVSSFYKDWYHPKRATLMMVGPITDLDQAEQDIEAYFGKLKATPAKKLVYPQIAYLKSPNQFIQLEQLETDELELSETKIDLNWRNQIPPKAEPRALQHKWMYEMLYALIGDYLRQIPTTYRLHYKLGIDKEMRLPALRLNFTVFTGKEQEAVKQVIAALNQLKKQGVDEAAYQKYRQRELRAIDRRDTNALRSVLSTYDQQMLAEESLEFDQFALKKHWLTELTPAQVNTALNDFLKAGPQDIGIMAPKGASVLNLSETQFRSWLQEYERDSKQVDEVRETKLIADSLIAQLTQKDSKDLGSDALGGSVLQLANGTRVVLYPQEGAPLKLHGFRNVGASNLNKEDFIKAQLVPEWVHISGAGAYTHFELQQMLTDLGMIYGRALYVNQGESGIKLQAPPQRLEALLQLAHLFLSAPREDPEAFTYWQEDEYLFYKRPPYGREENDLQVLSKKELEGPNAGLTALARYEAVQQSTMSELKHIYQSLFQHPQEFLFLLSGDFKEAEVLPLLEIYLGNLPVSENQVKREEKKVNTLPIGLLEKVYTIPGILPSDLNLKIQYTYPIVRDDWKAQLNLQLMRDVINTRLWELRHVKKRGLYLIQAVAYTDLDLQRGNFAIMLPTVAGMENYLIKDMQELVSRFKEHPISVKELDAIKSRFYKMGITGKSILDKGYRYYKWDLQLPNVETVKAYLEGISPRDIQALIQEKLVPEHQYIFMGKGGDISN</sequence>
<evidence type="ECO:0000313" key="4">
    <source>
        <dbReference type="Proteomes" id="UP000289859"/>
    </source>
</evidence>
<dbReference type="InterPro" id="IPR050626">
    <property type="entry name" value="Peptidase_M16"/>
</dbReference>